<organism evidence="4 5">
    <name type="scientific">Sphingobacterium detergens</name>
    <dbReference type="NCBI Taxonomy" id="1145106"/>
    <lineage>
        <taxon>Bacteria</taxon>
        <taxon>Pseudomonadati</taxon>
        <taxon>Bacteroidota</taxon>
        <taxon>Sphingobacteriia</taxon>
        <taxon>Sphingobacteriales</taxon>
        <taxon>Sphingobacteriaceae</taxon>
        <taxon>Sphingobacterium</taxon>
    </lineage>
</organism>
<reference evidence="4 5" key="1">
    <citation type="submission" date="2018-09" db="EMBL/GenBank/DDBJ databases">
        <title>Genomic Encyclopedia of Type Strains, Phase III (KMG-III): the genomes of soil and plant-associated and newly described type strains.</title>
        <authorList>
            <person name="Whitman W."/>
        </authorList>
    </citation>
    <scope>NUCLEOTIDE SEQUENCE [LARGE SCALE GENOMIC DNA]</scope>
    <source>
        <strain evidence="4 5">CECT 7938</strain>
    </source>
</reference>
<dbReference type="Gene3D" id="3.55.50.30">
    <property type="match status" value="1"/>
</dbReference>
<evidence type="ECO:0000259" key="2">
    <source>
        <dbReference type="Pfam" id="PF04773"/>
    </source>
</evidence>
<evidence type="ECO:0000256" key="1">
    <source>
        <dbReference type="SAM" id="Phobius"/>
    </source>
</evidence>
<dbReference type="Pfam" id="PF16344">
    <property type="entry name" value="FecR_C"/>
    <property type="match status" value="1"/>
</dbReference>
<dbReference type="InterPro" id="IPR012373">
    <property type="entry name" value="Ferrdict_sens_TM"/>
</dbReference>
<dbReference type="PANTHER" id="PTHR30273:SF2">
    <property type="entry name" value="PROTEIN FECR"/>
    <property type="match status" value="1"/>
</dbReference>
<feature type="domain" description="FecR protein" evidence="2">
    <location>
        <begin position="116"/>
        <end position="211"/>
    </location>
</feature>
<protein>
    <submittedName>
        <fullName evidence="4">FecR family protein</fullName>
    </submittedName>
</protein>
<sequence>MIMKITREEFRRYTNGQSSDAEKAKIERWLHEQEGELEEAPGENHQLRSAWDKLSTNIEDKVKVIDVAVQGKPAIQRLSFIIGLAASLILVLGLGWYIYRQDRSALPIEKQASLKTVRTEAGQRLTLTLSDGSHIVLNGKSELEYPLQFEGTQRLVKLRGEALFDIAHDPNKPFIIHTDSTFTQVLGTRFNLKAYAEDRQVLLTVERGKVRFGRYAQSDQVLLTAGMQGVMNFHEPVLSRNVETTDAVAWTEDAFVIKNEPLEAVAKRLERRYGVKIIIESKALKTLTVTGTFKKTSLDNMMSSLAFSTGIKYTIDNKTITIR</sequence>
<dbReference type="InterPro" id="IPR006860">
    <property type="entry name" value="FecR"/>
</dbReference>
<dbReference type="PANTHER" id="PTHR30273">
    <property type="entry name" value="PERIPLASMIC SIGNAL SENSOR AND SIGMA FACTOR ACTIVATOR FECR-RELATED"/>
    <property type="match status" value="1"/>
</dbReference>
<keyword evidence="1" id="KW-0472">Membrane</keyword>
<dbReference type="Gene3D" id="2.60.120.1440">
    <property type="match status" value="1"/>
</dbReference>
<feature type="domain" description="Protein FecR C-terminal" evidence="3">
    <location>
        <begin position="255"/>
        <end position="322"/>
    </location>
</feature>
<keyword evidence="1" id="KW-0812">Transmembrane</keyword>
<accession>A0A420BJW3</accession>
<feature type="transmembrane region" description="Helical" evidence="1">
    <location>
        <begin position="78"/>
        <end position="99"/>
    </location>
</feature>
<dbReference type="GO" id="GO:0016989">
    <property type="term" value="F:sigma factor antagonist activity"/>
    <property type="evidence" value="ECO:0007669"/>
    <property type="project" value="TreeGrafter"/>
</dbReference>
<name>A0A420BJW3_SPHD1</name>
<dbReference type="EMBL" id="RAPY01000001">
    <property type="protein sequence ID" value="RKE57008.1"/>
    <property type="molecule type" value="Genomic_DNA"/>
</dbReference>
<evidence type="ECO:0000313" key="5">
    <source>
        <dbReference type="Proteomes" id="UP000286246"/>
    </source>
</evidence>
<proteinExistence type="predicted"/>
<dbReference type="Pfam" id="PF04773">
    <property type="entry name" value="FecR"/>
    <property type="match status" value="1"/>
</dbReference>
<dbReference type="InterPro" id="IPR032508">
    <property type="entry name" value="FecR_C"/>
</dbReference>
<comment type="caution">
    <text evidence="4">The sequence shown here is derived from an EMBL/GenBank/DDBJ whole genome shotgun (WGS) entry which is preliminary data.</text>
</comment>
<dbReference type="PIRSF" id="PIRSF018266">
    <property type="entry name" value="FecR"/>
    <property type="match status" value="1"/>
</dbReference>
<evidence type="ECO:0000313" key="4">
    <source>
        <dbReference type="EMBL" id="RKE57008.1"/>
    </source>
</evidence>
<keyword evidence="1" id="KW-1133">Transmembrane helix</keyword>
<gene>
    <name evidence="4" type="ORF">DFQ12_1882</name>
</gene>
<evidence type="ECO:0000259" key="3">
    <source>
        <dbReference type="Pfam" id="PF16344"/>
    </source>
</evidence>
<dbReference type="OrthoDB" id="1099916at2"/>
<dbReference type="AlphaFoldDB" id="A0A420BJW3"/>
<keyword evidence="5" id="KW-1185">Reference proteome</keyword>
<dbReference type="Proteomes" id="UP000286246">
    <property type="component" value="Unassembled WGS sequence"/>
</dbReference>